<dbReference type="GO" id="GO:0004331">
    <property type="term" value="F:fructose-2,6-bisphosphate 2-phosphatase activity"/>
    <property type="evidence" value="ECO:0007669"/>
    <property type="project" value="TreeGrafter"/>
</dbReference>
<dbReference type="SMART" id="SM00855">
    <property type="entry name" value="PGAM"/>
    <property type="match status" value="1"/>
</dbReference>
<dbReference type="SUPFAM" id="SSF53254">
    <property type="entry name" value="Phosphoglycerate mutase-like"/>
    <property type="match status" value="1"/>
</dbReference>
<reference evidence="5 6" key="1">
    <citation type="journal article" date="2015" name="Genome Announc.">
        <title>Expanding the biotechnology potential of lactobacilli through comparative genomics of 213 strains and associated genera.</title>
        <authorList>
            <person name="Sun Z."/>
            <person name="Harris H.M."/>
            <person name="McCann A."/>
            <person name="Guo C."/>
            <person name="Argimon S."/>
            <person name="Zhang W."/>
            <person name="Yang X."/>
            <person name="Jeffery I.B."/>
            <person name="Cooney J.C."/>
            <person name="Kagawa T.F."/>
            <person name="Liu W."/>
            <person name="Song Y."/>
            <person name="Salvetti E."/>
            <person name="Wrobel A."/>
            <person name="Rasinkangas P."/>
            <person name="Parkhill J."/>
            <person name="Rea M.C."/>
            <person name="O'Sullivan O."/>
            <person name="Ritari J."/>
            <person name="Douillard F.P."/>
            <person name="Paul Ross R."/>
            <person name="Yang R."/>
            <person name="Briner A.E."/>
            <person name="Felis G.E."/>
            <person name="de Vos W.M."/>
            <person name="Barrangou R."/>
            <person name="Klaenhammer T.R."/>
            <person name="Caufield P.W."/>
            <person name="Cui Y."/>
            <person name="Zhang H."/>
            <person name="O'Toole P.W."/>
        </authorList>
    </citation>
    <scope>NUCLEOTIDE SEQUENCE [LARGE SCALE GENOMIC DNA]</scope>
    <source>
        <strain evidence="5 6">DSM 15833</strain>
    </source>
</reference>
<feature type="active site" description="Proton donor/acceptor" evidence="2">
    <location>
        <position position="86"/>
    </location>
</feature>
<keyword evidence="1" id="KW-0378">Hydrolase</keyword>
<evidence type="ECO:0000256" key="2">
    <source>
        <dbReference type="PIRSR" id="PIRSR613078-1"/>
    </source>
</evidence>
<dbReference type="Pfam" id="PF00300">
    <property type="entry name" value="His_Phos_1"/>
    <property type="match status" value="2"/>
</dbReference>
<dbReference type="OrthoDB" id="4131070at2"/>
<feature type="binding site" evidence="3">
    <location>
        <position position="59"/>
    </location>
    <ligand>
        <name>substrate</name>
    </ligand>
</feature>
<feature type="site" description="Transition state stabilizer" evidence="4">
    <location>
        <position position="170"/>
    </location>
</feature>
<dbReference type="InterPro" id="IPR029033">
    <property type="entry name" value="His_PPase_superfam"/>
</dbReference>
<evidence type="ECO:0000256" key="4">
    <source>
        <dbReference type="PIRSR" id="PIRSR613078-3"/>
    </source>
</evidence>
<dbReference type="PATRIC" id="fig|1423740.3.peg.150"/>
<sequence length="213" mass="24000">MAFNVYFIRHGQTILNKYNRMQGWCDSPLTAKGLADAKEVGQKLAEIKFDHAFHSDTMRAQNTCLNLLAQNKHETPTPAVMPEFREQGYGYFEGADSGNAWMMIGGPHGCRTFKELITTYSIEEARNFAKEADPFNDAENDADFQARIDLGLAKLRQQTHDGQNIVIVSHGTTIRSLVHRFAPETDITIGPRNGSITKFSISDDQVNLEFYNH</sequence>
<evidence type="ECO:0000256" key="1">
    <source>
        <dbReference type="ARBA" id="ARBA00022801"/>
    </source>
</evidence>
<dbReference type="PANTHER" id="PTHR46517:SF1">
    <property type="entry name" value="FRUCTOSE-2,6-BISPHOSPHATASE TIGAR"/>
    <property type="match status" value="1"/>
</dbReference>
<dbReference type="RefSeq" id="WP_023859979.1">
    <property type="nucleotide sequence ID" value="NZ_AZFH01000069.1"/>
</dbReference>
<dbReference type="Gene3D" id="3.40.50.1240">
    <property type="entry name" value="Phosphoglycerate mutase-like"/>
    <property type="match status" value="1"/>
</dbReference>
<feature type="binding site" evidence="3">
    <location>
        <begin position="9"/>
        <end position="16"/>
    </location>
    <ligand>
        <name>substrate</name>
    </ligand>
</feature>
<dbReference type="Proteomes" id="UP000051048">
    <property type="component" value="Unassembled WGS sequence"/>
</dbReference>
<protein>
    <submittedName>
        <fullName evidence="5">Phosphoglycerate mutase</fullName>
    </submittedName>
</protein>
<dbReference type="STRING" id="1423740.FC36_GL000145"/>
<dbReference type="AlphaFoldDB" id="A0A0R1TNC7"/>
<evidence type="ECO:0000313" key="6">
    <source>
        <dbReference type="Proteomes" id="UP000051048"/>
    </source>
</evidence>
<dbReference type="GO" id="GO:0043456">
    <property type="term" value="P:regulation of pentose-phosphate shunt"/>
    <property type="evidence" value="ECO:0007669"/>
    <property type="project" value="TreeGrafter"/>
</dbReference>
<organism evidence="5 6">
    <name type="scientific">Ligilactobacillus equi DSM 15833 = JCM 10991</name>
    <dbReference type="NCBI Taxonomy" id="1423740"/>
    <lineage>
        <taxon>Bacteria</taxon>
        <taxon>Bacillati</taxon>
        <taxon>Bacillota</taxon>
        <taxon>Bacilli</taxon>
        <taxon>Lactobacillales</taxon>
        <taxon>Lactobacillaceae</taxon>
        <taxon>Ligilactobacillus</taxon>
    </lineage>
</organism>
<dbReference type="GO" id="GO:0005829">
    <property type="term" value="C:cytosol"/>
    <property type="evidence" value="ECO:0007669"/>
    <property type="project" value="TreeGrafter"/>
</dbReference>
<comment type="caution">
    <text evidence="5">The sequence shown here is derived from an EMBL/GenBank/DDBJ whole genome shotgun (WGS) entry which is preliminary data.</text>
</comment>
<dbReference type="PANTHER" id="PTHR46517">
    <property type="entry name" value="FRUCTOSE-2,6-BISPHOSPHATASE TIGAR"/>
    <property type="match status" value="1"/>
</dbReference>
<dbReference type="InterPro" id="IPR013078">
    <property type="entry name" value="His_Pase_superF_clade-1"/>
</dbReference>
<dbReference type="EMBL" id="AZFH01000069">
    <property type="protein sequence ID" value="KRL80114.1"/>
    <property type="molecule type" value="Genomic_DNA"/>
</dbReference>
<dbReference type="GO" id="GO:0045820">
    <property type="term" value="P:negative regulation of glycolytic process"/>
    <property type="evidence" value="ECO:0007669"/>
    <property type="project" value="TreeGrafter"/>
</dbReference>
<feature type="active site" description="Tele-phosphohistidine intermediate" evidence="2">
    <location>
        <position position="10"/>
    </location>
</feature>
<evidence type="ECO:0000256" key="3">
    <source>
        <dbReference type="PIRSR" id="PIRSR613078-2"/>
    </source>
</evidence>
<feature type="binding site" evidence="3">
    <location>
        <begin position="86"/>
        <end position="89"/>
    </location>
    <ligand>
        <name>substrate</name>
    </ligand>
</feature>
<accession>A0A0R1TNC7</accession>
<gene>
    <name evidence="5" type="ORF">FC36_GL000145</name>
</gene>
<proteinExistence type="predicted"/>
<dbReference type="InterPro" id="IPR051695">
    <property type="entry name" value="Phosphoglycerate_Mutase"/>
</dbReference>
<dbReference type="CDD" id="cd07067">
    <property type="entry name" value="HP_PGM_like"/>
    <property type="match status" value="1"/>
</dbReference>
<evidence type="ECO:0000313" key="5">
    <source>
        <dbReference type="EMBL" id="KRL80114.1"/>
    </source>
</evidence>
<name>A0A0R1TNC7_9LACO</name>